<evidence type="ECO:0000313" key="4">
    <source>
        <dbReference type="Proteomes" id="UP001152747"/>
    </source>
</evidence>
<dbReference type="PANTHER" id="PTHR31410:SF1">
    <property type="entry name" value="POST-GPI ATTACHMENT TO PROTEINS FACTOR 4"/>
    <property type="match status" value="1"/>
</dbReference>
<comment type="caution">
    <text evidence="3">The sequence shown here is derived from an EMBL/GenBank/DDBJ whole genome shotgun (WGS) entry which is preliminary data.</text>
</comment>
<evidence type="ECO:0000313" key="3">
    <source>
        <dbReference type="EMBL" id="CAI5441967.1"/>
    </source>
</evidence>
<keyword evidence="1" id="KW-0812">Transmembrane</keyword>
<dbReference type="PANTHER" id="PTHR31410">
    <property type="entry name" value="TRANSMEMBRANE PROTEIN 246"/>
    <property type="match status" value="1"/>
</dbReference>
<accession>A0A9P1MW78</accession>
<name>A0A9P1MW78_9PELO</name>
<dbReference type="OrthoDB" id="2016523at2759"/>
<protein>
    <recommendedName>
        <fullName evidence="5">Glycosyltransferase family 92 protein</fullName>
    </recommendedName>
</protein>
<keyword evidence="1" id="KW-1133">Transmembrane helix</keyword>
<evidence type="ECO:0000256" key="2">
    <source>
        <dbReference type="SAM" id="SignalP"/>
    </source>
</evidence>
<feature type="transmembrane region" description="Helical" evidence="1">
    <location>
        <begin position="209"/>
        <end position="231"/>
    </location>
</feature>
<dbReference type="GO" id="GO:0006506">
    <property type="term" value="P:GPI anchor biosynthetic process"/>
    <property type="evidence" value="ECO:0007669"/>
    <property type="project" value="InterPro"/>
</dbReference>
<dbReference type="Proteomes" id="UP001152747">
    <property type="component" value="Unassembled WGS sequence"/>
</dbReference>
<dbReference type="AlphaFoldDB" id="A0A9P1MW78"/>
<dbReference type="EMBL" id="CANHGI010000002">
    <property type="protein sequence ID" value="CAI5441967.1"/>
    <property type="molecule type" value="Genomic_DNA"/>
</dbReference>
<proteinExistence type="predicted"/>
<evidence type="ECO:0000256" key="1">
    <source>
        <dbReference type="SAM" id="Phobius"/>
    </source>
</evidence>
<organism evidence="3 4">
    <name type="scientific">Caenorhabditis angaria</name>
    <dbReference type="NCBI Taxonomy" id="860376"/>
    <lineage>
        <taxon>Eukaryota</taxon>
        <taxon>Metazoa</taxon>
        <taxon>Ecdysozoa</taxon>
        <taxon>Nematoda</taxon>
        <taxon>Chromadorea</taxon>
        <taxon>Rhabditida</taxon>
        <taxon>Rhabditina</taxon>
        <taxon>Rhabditomorpha</taxon>
        <taxon>Rhabditoidea</taxon>
        <taxon>Rhabditidae</taxon>
        <taxon>Peloderinae</taxon>
        <taxon>Caenorhabditis</taxon>
    </lineage>
</organism>
<sequence>MNLLNIKLLCFLDFYECVFGTKLNSTRRLSVEERLFPRNLIHSEKLSTEFRVKIAENILSNFEPLNFQILPDVEIRVVASDRGGSYLLQTVAFLIEQQIPGNFNLSICNVENRKFKEIERFENISMTIYQANSGLEKSSELNTTLFKENQDYWKCLGFPTTSRYILLIEDDSLIISEFSNLLKSLVYRLDLSDHVDFVKMYHPSKLRKLPAWFFYISSAFIISCSTCLFINWSFPSFTVILLTLLLSHNLTGYGSQFPAEFRYRLTGSAYFSFPESCCTPAVIFRTSSQPEMVKYFGETNAYGGHAKDHILDESPFIGRQSDLNYVTHIGAMSSIRHRPVILSELFEN</sequence>
<dbReference type="InterPro" id="IPR029675">
    <property type="entry name" value="PGAP4"/>
</dbReference>
<feature type="signal peptide" evidence="2">
    <location>
        <begin position="1"/>
        <end position="20"/>
    </location>
</feature>
<keyword evidence="1" id="KW-0472">Membrane</keyword>
<keyword evidence="4" id="KW-1185">Reference proteome</keyword>
<gene>
    <name evidence="3" type="ORF">CAMP_LOCUS4604</name>
</gene>
<evidence type="ECO:0008006" key="5">
    <source>
        <dbReference type="Google" id="ProtNLM"/>
    </source>
</evidence>
<dbReference type="GO" id="GO:0000139">
    <property type="term" value="C:Golgi membrane"/>
    <property type="evidence" value="ECO:0007669"/>
    <property type="project" value="InterPro"/>
</dbReference>
<keyword evidence="2" id="KW-0732">Signal</keyword>
<reference evidence="3" key="1">
    <citation type="submission" date="2022-11" db="EMBL/GenBank/DDBJ databases">
        <authorList>
            <person name="Kikuchi T."/>
        </authorList>
    </citation>
    <scope>NUCLEOTIDE SEQUENCE</scope>
    <source>
        <strain evidence="3">PS1010</strain>
    </source>
</reference>
<dbReference type="GO" id="GO:0016757">
    <property type="term" value="F:glycosyltransferase activity"/>
    <property type="evidence" value="ECO:0007669"/>
    <property type="project" value="InterPro"/>
</dbReference>
<feature type="chain" id="PRO_5040377576" description="Glycosyltransferase family 92 protein" evidence="2">
    <location>
        <begin position="21"/>
        <end position="348"/>
    </location>
</feature>